<evidence type="ECO:0000256" key="4">
    <source>
        <dbReference type="SAM" id="MobiDB-lite"/>
    </source>
</evidence>
<feature type="compositionally biased region" description="Gly residues" evidence="4">
    <location>
        <begin position="1"/>
        <end position="10"/>
    </location>
</feature>
<feature type="compositionally biased region" description="Basic and acidic residues" evidence="4">
    <location>
        <begin position="15"/>
        <end position="28"/>
    </location>
</feature>
<reference evidence="6 7" key="1">
    <citation type="submission" date="2019-09" db="EMBL/GenBank/DDBJ databases">
        <title>Phylogeny of genus Pseudoclavibacter and closely related genus.</title>
        <authorList>
            <person name="Li Y."/>
        </authorList>
    </citation>
    <scope>NUCLEOTIDE SEQUENCE [LARGE SCALE GENOMIC DNA]</scope>
    <source>
        <strain evidence="6 7">DSM 23821</strain>
    </source>
</reference>
<dbReference type="Gene3D" id="1.10.10.10">
    <property type="entry name" value="Winged helix-like DNA-binding domain superfamily/Winged helix DNA-binding domain"/>
    <property type="match status" value="1"/>
</dbReference>
<feature type="region of interest" description="Disordered" evidence="4">
    <location>
        <begin position="1"/>
        <end position="28"/>
    </location>
</feature>
<dbReference type="CDD" id="cd00090">
    <property type="entry name" value="HTH_ARSR"/>
    <property type="match status" value="1"/>
</dbReference>
<dbReference type="AlphaFoldDB" id="A0A7J5C1F7"/>
<dbReference type="GO" id="GO:0003700">
    <property type="term" value="F:DNA-binding transcription factor activity"/>
    <property type="evidence" value="ECO:0007669"/>
    <property type="project" value="InterPro"/>
</dbReference>
<sequence length="208" mass="22418">MEFQESGGGASPDAPDDRRESASEDAVEARVARIEERLDTLVNALLDKPIDAVEPPAAPTARAAERGARSSGEGDDPFWALTGLRERSQGTGAVLYTGTVDSGAGRIEYQWSRPTEEILSRDWDRAAGRLAALGHPVRLEMLRLLLAGERTVAEIVDELDLGSSGVAYHHLQQLEAAGWVHTTTRGRRDIPPSRVVALLTAILSTEEG</sequence>
<feature type="region of interest" description="Disordered" evidence="4">
    <location>
        <begin position="56"/>
        <end position="76"/>
    </location>
</feature>
<comment type="caution">
    <text evidence="6">The sequence shown here is derived from an EMBL/GenBank/DDBJ whole genome shotgun (WGS) entry which is preliminary data.</text>
</comment>
<evidence type="ECO:0000256" key="1">
    <source>
        <dbReference type="ARBA" id="ARBA00023015"/>
    </source>
</evidence>
<dbReference type="InterPro" id="IPR051081">
    <property type="entry name" value="HTH_MetalResp_TranReg"/>
</dbReference>
<protein>
    <submittedName>
        <fullName evidence="6">Winged helix-turn-helix transcriptional regulator</fullName>
    </submittedName>
</protein>
<dbReference type="RefSeq" id="WP_158038899.1">
    <property type="nucleotide sequence ID" value="NZ_JACCFV010000001.1"/>
</dbReference>
<name>A0A7J5C1F7_9MICO</name>
<dbReference type="InterPro" id="IPR011991">
    <property type="entry name" value="ArsR-like_HTH"/>
</dbReference>
<dbReference type="PANTHER" id="PTHR33154:SF18">
    <property type="entry name" value="ARSENICAL RESISTANCE OPERON REPRESSOR"/>
    <property type="match status" value="1"/>
</dbReference>
<evidence type="ECO:0000256" key="3">
    <source>
        <dbReference type="ARBA" id="ARBA00023163"/>
    </source>
</evidence>
<evidence type="ECO:0000256" key="2">
    <source>
        <dbReference type="ARBA" id="ARBA00023125"/>
    </source>
</evidence>
<dbReference type="Pfam" id="PF12840">
    <property type="entry name" value="HTH_20"/>
    <property type="match status" value="1"/>
</dbReference>
<organism evidence="6 7">
    <name type="scientific">Pseudoclavibacter chungangensis</name>
    <dbReference type="NCBI Taxonomy" id="587635"/>
    <lineage>
        <taxon>Bacteria</taxon>
        <taxon>Bacillati</taxon>
        <taxon>Actinomycetota</taxon>
        <taxon>Actinomycetes</taxon>
        <taxon>Micrococcales</taxon>
        <taxon>Microbacteriaceae</taxon>
        <taxon>Pseudoclavibacter</taxon>
    </lineage>
</organism>
<proteinExistence type="predicted"/>
<dbReference type="InterPro" id="IPR001845">
    <property type="entry name" value="HTH_ArsR_DNA-bd_dom"/>
</dbReference>
<keyword evidence="7" id="KW-1185">Reference proteome</keyword>
<feature type="domain" description="HTH arsR-type" evidence="5">
    <location>
        <begin position="128"/>
        <end position="204"/>
    </location>
</feature>
<evidence type="ECO:0000259" key="5">
    <source>
        <dbReference type="SMART" id="SM00418"/>
    </source>
</evidence>
<keyword evidence="3" id="KW-0804">Transcription</keyword>
<dbReference type="EMBL" id="WBJZ01000001">
    <property type="protein sequence ID" value="KAB1662467.1"/>
    <property type="molecule type" value="Genomic_DNA"/>
</dbReference>
<gene>
    <name evidence="6" type="ORF">F8O01_00515</name>
</gene>
<evidence type="ECO:0000313" key="6">
    <source>
        <dbReference type="EMBL" id="KAB1662467.1"/>
    </source>
</evidence>
<dbReference type="OrthoDB" id="3730926at2"/>
<dbReference type="GO" id="GO:0003677">
    <property type="term" value="F:DNA binding"/>
    <property type="evidence" value="ECO:0007669"/>
    <property type="project" value="UniProtKB-KW"/>
</dbReference>
<evidence type="ECO:0000313" key="7">
    <source>
        <dbReference type="Proteomes" id="UP000467240"/>
    </source>
</evidence>
<dbReference type="PANTHER" id="PTHR33154">
    <property type="entry name" value="TRANSCRIPTIONAL REGULATOR, ARSR FAMILY"/>
    <property type="match status" value="1"/>
</dbReference>
<accession>A0A7J5C1F7</accession>
<dbReference type="InterPro" id="IPR036388">
    <property type="entry name" value="WH-like_DNA-bd_sf"/>
</dbReference>
<dbReference type="SMART" id="SM00418">
    <property type="entry name" value="HTH_ARSR"/>
    <property type="match status" value="1"/>
</dbReference>
<keyword evidence="2" id="KW-0238">DNA-binding</keyword>
<dbReference type="InterPro" id="IPR036390">
    <property type="entry name" value="WH_DNA-bd_sf"/>
</dbReference>
<keyword evidence="1" id="KW-0805">Transcription regulation</keyword>
<dbReference type="SUPFAM" id="SSF46785">
    <property type="entry name" value="Winged helix' DNA-binding domain"/>
    <property type="match status" value="1"/>
</dbReference>
<dbReference type="Proteomes" id="UP000467240">
    <property type="component" value="Unassembled WGS sequence"/>
</dbReference>